<keyword evidence="2" id="KW-1185">Reference proteome</keyword>
<sequence>MKRRLEPKQLQAHTQRGTRRVPAALARYRASLRRQPDDDPFPHGRYCLGFDLPAPSDCCELRVRDLYRGLLPWLAYDLVERPQAWIDLVALIDELVDREDDWYAWSAPWPLSDLRVVIDEAAGLLVGQPNPFAREAFSDLDYEDLARRFVGLQRDLAANAGKCTDVLVNVHWW</sequence>
<accession>A0ABT5B478</accession>
<organism evidence="1 2">
    <name type="scientific">Nannocystis radixulma</name>
    <dbReference type="NCBI Taxonomy" id="2995305"/>
    <lineage>
        <taxon>Bacteria</taxon>
        <taxon>Pseudomonadati</taxon>
        <taxon>Myxococcota</taxon>
        <taxon>Polyangia</taxon>
        <taxon>Nannocystales</taxon>
        <taxon>Nannocystaceae</taxon>
        <taxon>Nannocystis</taxon>
    </lineage>
</organism>
<dbReference type="Proteomes" id="UP001217838">
    <property type="component" value="Unassembled WGS sequence"/>
</dbReference>
<evidence type="ECO:0000313" key="1">
    <source>
        <dbReference type="EMBL" id="MDC0668339.1"/>
    </source>
</evidence>
<gene>
    <name evidence="1" type="ORF">POL58_11340</name>
</gene>
<name>A0ABT5B478_9BACT</name>
<dbReference type="EMBL" id="JAQNDN010000004">
    <property type="protein sequence ID" value="MDC0668339.1"/>
    <property type="molecule type" value="Genomic_DNA"/>
</dbReference>
<comment type="caution">
    <text evidence="1">The sequence shown here is derived from an EMBL/GenBank/DDBJ whole genome shotgun (WGS) entry which is preliminary data.</text>
</comment>
<protein>
    <submittedName>
        <fullName evidence="1">Uncharacterized protein</fullName>
    </submittedName>
</protein>
<evidence type="ECO:0000313" key="2">
    <source>
        <dbReference type="Proteomes" id="UP001217838"/>
    </source>
</evidence>
<proteinExistence type="predicted"/>
<reference evidence="1 2" key="1">
    <citation type="submission" date="2022-11" db="EMBL/GenBank/DDBJ databases">
        <title>Minimal conservation of predation-associated metabolite biosynthetic gene clusters underscores biosynthetic potential of Myxococcota including descriptions for ten novel species: Archangium lansinium sp. nov., Myxococcus landrumus sp. nov., Nannocystis bai.</title>
        <authorList>
            <person name="Ahearne A."/>
            <person name="Stevens C."/>
            <person name="Dowd S."/>
        </authorList>
    </citation>
    <scope>NUCLEOTIDE SEQUENCE [LARGE SCALE GENOMIC DNA]</scope>
    <source>
        <strain evidence="1 2">NCELM</strain>
    </source>
</reference>
<dbReference type="RefSeq" id="WP_271997376.1">
    <property type="nucleotide sequence ID" value="NZ_JAQNDN010000004.1"/>
</dbReference>